<name>A0ABX3C9V2_9NEIS</name>
<comment type="caution">
    <text evidence="1">The sequence shown here is derived from an EMBL/GenBank/DDBJ whole genome shotgun (WGS) entry which is preliminary data.</text>
</comment>
<keyword evidence="2" id="KW-1185">Reference proteome</keyword>
<protein>
    <submittedName>
        <fullName evidence="1">Uncharacterized protein</fullName>
    </submittedName>
</protein>
<proteinExistence type="predicted"/>
<sequence length="80" mass="8425">MRHLAVALFDRCQVAVLSDGGQIPTDFRKASRSASNLAGWLQISGLARLLPLMLPAGKCLNGSAASCFSVSACCWNCALL</sequence>
<dbReference type="Proteomes" id="UP000180280">
    <property type="component" value="Unassembled WGS sequence"/>
</dbReference>
<gene>
    <name evidence="1" type="ORF">BI344_09950</name>
</gene>
<evidence type="ECO:0000313" key="2">
    <source>
        <dbReference type="Proteomes" id="UP000180280"/>
    </source>
</evidence>
<accession>A0ABX3C9V2</accession>
<dbReference type="EMBL" id="MKCT01000050">
    <property type="protein sequence ID" value="OHX18943.1"/>
    <property type="molecule type" value="Genomic_DNA"/>
</dbReference>
<evidence type="ECO:0000313" key="1">
    <source>
        <dbReference type="EMBL" id="OHX18943.1"/>
    </source>
</evidence>
<reference evidence="1 2" key="1">
    <citation type="submission" date="2016-09" db="EMBL/GenBank/DDBJ databases">
        <title>Chromobacterium muskegensis sp. nov., an insecticidal bacterium isolated from Sphagnum bogs.</title>
        <authorList>
            <person name="Sparks M.E."/>
            <person name="Blackburn M.B."/>
            <person name="Gundersen-Rindal D.E."/>
            <person name="Mitchell A."/>
            <person name="Farrar R."/>
            <person name="Kuhar D."/>
        </authorList>
    </citation>
    <scope>NUCLEOTIDE SEQUENCE [LARGE SCALE GENOMIC DNA]</scope>
    <source>
        <strain evidence="1 2">14B-1</strain>
    </source>
</reference>
<organism evidence="1 2">
    <name type="scientific">Chromobacterium sphagni</name>
    <dbReference type="NCBI Taxonomy" id="1903179"/>
    <lineage>
        <taxon>Bacteria</taxon>
        <taxon>Pseudomonadati</taxon>
        <taxon>Pseudomonadota</taxon>
        <taxon>Betaproteobacteria</taxon>
        <taxon>Neisseriales</taxon>
        <taxon>Chromobacteriaceae</taxon>
        <taxon>Chromobacterium</taxon>
    </lineage>
</organism>